<evidence type="ECO:0000259" key="6">
    <source>
        <dbReference type="SMART" id="SM01008"/>
    </source>
</evidence>
<dbReference type="InterPro" id="IPR037165">
    <property type="entry name" value="AldOxase/xan_DH_Mopterin-bd_sf"/>
</dbReference>
<dbReference type="InterPro" id="IPR046867">
    <property type="entry name" value="AldOxase/xan_DH_MoCoBD2"/>
</dbReference>
<reference evidence="7 8" key="1">
    <citation type="journal article" date="2021" name="Elife">
        <title>Chloroplast acquisition without the gene transfer in kleptoplastic sea slugs, Plakobranchus ocellatus.</title>
        <authorList>
            <person name="Maeda T."/>
            <person name="Takahashi S."/>
            <person name="Yoshida T."/>
            <person name="Shimamura S."/>
            <person name="Takaki Y."/>
            <person name="Nagai Y."/>
            <person name="Toyoda A."/>
            <person name="Suzuki Y."/>
            <person name="Arimoto A."/>
            <person name="Ishii H."/>
            <person name="Satoh N."/>
            <person name="Nishiyama T."/>
            <person name="Hasebe M."/>
            <person name="Maruyama T."/>
            <person name="Minagawa J."/>
            <person name="Obokata J."/>
            <person name="Shigenobu S."/>
        </authorList>
    </citation>
    <scope>NUCLEOTIDE SEQUENCE [LARGE SCALE GENOMIC DNA]</scope>
</reference>
<evidence type="ECO:0000256" key="1">
    <source>
        <dbReference type="ARBA" id="ARBA00001924"/>
    </source>
</evidence>
<dbReference type="SMART" id="SM01008">
    <property type="entry name" value="Ald_Xan_dh_C"/>
    <property type="match status" value="1"/>
</dbReference>
<evidence type="ECO:0000256" key="5">
    <source>
        <dbReference type="ARBA" id="ARBA00034078"/>
    </source>
</evidence>
<gene>
    <name evidence="7" type="ORF">ElyMa_001882800</name>
</gene>
<organism evidence="7 8">
    <name type="scientific">Elysia marginata</name>
    <dbReference type="NCBI Taxonomy" id="1093978"/>
    <lineage>
        <taxon>Eukaryota</taxon>
        <taxon>Metazoa</taxon>
        <taxon>Spiralia</taxon>
        <taxon>Lophotrochozoa</taxon>
        <taxon>Mollusca</taxon>
        <taxon>Gastropoda</taxon>
        <taxon>Heterobranchia</taxon>
        <taxon>Euthyneura</taxon>
        <taxon>Panpulmonata</taxon>
        <taxon>Sacoglossa</taxon>
        <taxon>Placobranchoidea</taxon>
        <taxon>Plakobranchidae</taxon>
        <taxon>Elysia</taxon>
    </lineage>
</organism>
<feature type="domain" description="Aldehyde oxidase/xanthine dehydrogenase a/b hammerhead" evidence="6">
    <location>
        <begin position="84"/>
        <end position="196"/>
    </location>
</feature>
<accession>A0AAV4EP56</accession>
<keyword evidence="8" id="KW-1185">Reference proteome</keyword>
<dbReference type="SUPFAM" id="SSF54665">
    <property type="entry name" value="CO dehydrogenase molybdoprotein N-domain-like"/>
    <property type="match status" value="1"/>
</dbReference>
<proteinExistence type="inferred from homology"/>
<protein>
    <submittedName>
        <fullName evidence="7">Xanthine dehydrogenase/oxidase</fullName>
    </submittedName>
</protein>
<dbReference type="AlphaFoldDB" id="A0AAV4EP56"/>
<name>A0AAV4EP56_9GAST</name>
<dbReference type="Pfam" id="PF20256">
    <property type="entry name" value="MoCoBD_2"/>
    <property type="match status" value="1"/>
</dbReference>
<comment type="similarity">
    <text evidence="2">Belongs to the xanthine dehydrogenase family.</text>
</comment>
<keyword evidence="3" id="KW-0479">Metal-binding</keyword>
<dbReference type="PANTHER" id="PTHR45444">
    <property type="entry name" value="XANTHINE DEHYDROGENASE"/>
    <property type="match status" value="1"/>
</dbReference>
<dbReference type="Pfam" id="PF01315">
    <property type="entry name" value="Ald_Xan_dh_C"/>
    <property type="match status" value="1"/>
</dbReference>
<dbReference type="EMBL" id="BMAT01003821">
    <property type="protein sequence ID" value="GFR62932.1"/>
    <property type="molecule type" value="Genomic_DNA"/>
</dbReference>
<dbReference type="Pfam" id="PF02738">
    <property type="entry name" value="MoCoBD_1"/>
    <property type="match status" value="1"/>
</dbReference>
<dbReference type="Gene3D" id="3.30.365.10">
    <property type="entry name" value="Aldehyde oxidase/xanthine dehydrogenase, molybdopterin binding domain"/>
    <property type="match status" value="4"/>
</dbReference>
<evidence type="ECO:0000256" key="2">
    <source>
        <dbReference type="ARBA" id="ARBA00006849"/>
    </source>
</evidence>
<keyword evidence="3" id="KW-0408">Iron</keyword>
<dbReference type="GO" id="GO:0051537">
    <property type="term" value="F:2 iron, 2 sulfur cluster binding"/>
    <property type="evidence" value="ECO:0007669"/>
    <property type="project" value="UniProtKB-KW"/>
</dbReference>
<evidence type="ECO:0000313" key="7">
    <source>
        <dbReference type="EMBL" id="GFR62932.1"/>
    </source>
</evidence>
<dbReference type="InterPro" id="IPR000674">
    <property type="entry name" value="Ald_Oxase/Xan_DH_a/b"/>
</dbReference>
<keyword evidence="3" id="KW-0001">2Fe-2S</keyword>
<dbReference type="InterPro" id="IPR016208">
    <property type="entry name" value="Ald_Oxase/xanthine_DH-like"/>
</dbReference>
<dbReference type="InterPro" id="IPR036856">
    <property type="entry name" value="Ald_Oxase/Xan_DH_a/b_sf"/>
</dbReference>
<comment type="caution">
    <text evidence="7">The sequence shown here is derived from an EMBL/GenBank/DDBJ whole genome shotgun (WGS) entry which is preliminary data.</text>
</comment>
<dbReference type="SUPFAM" id="SSF56003">
    <property type="entry name" value="Molybdenum cofactor-binding domain"/>
    <property type="match status" value="1"/>
</dbReference>
<evidence type="ECO:0000256" key="4">
    <source>
        <dbReference type="ARBA" id="ARBA00023014"/>
    </source>
</evidence>
<sequence length="812" mass="89698">MIKDELVPSENPLESSPKYRKDLAGGLLYKVLLSLYKSTSSKSRSCLVDLHRPLSSGLQTYQEKPSEFPMKKAMPKLEGPVQASGEAVFVNDLPRFQRELYAVFTLADVASATIKSIDASEALKLPGVTHFLTADDIIGENNYMFAGHMFDIPQHEVFASREVFYNGQPLGLILAETQAAALEGAKHVKVTYSEIRRPIISLEESLEKEMEFKHVRKTVVVGTPTEAWNIVDQMVEGTVRMGSQYHFYMETQVSLAVPSEDGIDLYSSTQFSDICHHAAAQVIGKPLNFINLTVPRLGGAFGGKTFDPALLSAAATLAAYVSDRPVRLNLDLASNMRIFGKRPAFIAKYKAGFNNDGHVQVVDIDYAIDAGFNEHGHIYVSDCATYLDMSYYVPNWNWVGRTMKMKTNKKTVQPTRAPGAVPAALIIETIMEHVAKTLNKHPIQVKELNLYQNGHRDIYGHVLQNCNLMEVWRRLKDVAEVDTRLNQVDVFNQDNTWRKRAITLTPCKHGILYLGPGFGATVSIFCRDGSVVITQGGVEMGQGLYTKVAQGVAHVLGVPLENIRVRPLQSISSPNSTLTAASITSESAMQAAIDAAQTLKERMRPIREKFPDLDWSELCLKCDASGVDLSVRCFNKHKLDDHPTFNYNTYCTAATETEVDVLTGQSQIRRVDIVADYGESLNPVIDIGQTEGAYIMGLGGYMLEETKFDMETGRILSDGTWNYKPPTTKDIPIDWRIHLLPDTPNPSGVRSAKACGEPGISLSTGALLANKQAVEYARHELLGVSDFIPVDAPFTPEKTQQGVGLDESVLLL</sequence>
<comment type="cofactor">
    <cofactor evidence="5">
        <name>[2Fe-2S] cluster</name>
        <dbReference type="ChEBI" id="CHEBI:190135"/>
    </cofactor>
</comment>
<dbReference type="GO" id="GO:0005506">
    <property type="term" value="F:iron ion binding"/>
    <property type="evidence" value="ECO:0007669"/>
    <property type="project" value="InterPro"/>
</dbReference>
<dbReference type="Proteomes" id="UP000762676">
    <property type="component" value="Unassembled WGS sequence"/>
</dbReference>
<dbReference type="PANTHER" id="PTHR45444:SF3">
    <property type="entry name" value="XANTHINE DEHYDROGENASE"/>
    <property type="match status" value="1"/>
</dbReference>
<comment type="cofactor">
    <cofactor evidence="1">
        <name>Mo-molybdopterin</name>
        <dbReference type="ChEBI" id="CHEBI:71302"/>
    </cofactor>
</comment>
<keyword evidence="4" id="KW-0411">Iron-sulfur</keyword>
<evidence type="ECO:0000313" key="8">
    <source>
        <dbReference type="Proteomes" id="UP000762676"/>
    </source>
</evidence>
<dbReference type="FunFam" id="3.30.365.10:FF:000001">
    <property type="entry name" value="Xanthine dehydrogenase oxidase"/>
    <property type="match status" value="1"/>
</dbReference>
<dbReference type="GO" id="GO:0016491">
    <property type="term" value="F:oxidoreductase activity"/>
    <property type="evidence" value="ECO:0007669"/>
    <property type="project" value="InterPro"/>
</dbReference>
<dbReference type="Gene3D" id="3.90.1170.50">
    <property type="entry name" value="Aldehyde oxidase/xanthine dehydrogenase, a/b hammerhead"/>
    <property type="match status" value="1"/>
</dbReference>
<evidence type="ECO:0000256" key="3">
    <source>
        <dbReference type="ARBA" id="ARBA00022714"/>
    </source>
</evidence>
<dbReference type="InterPro" id="IPR008274">
    <property type="entry name" value="AldOxase/xan_DH_MoCoBD1"/>
</dbReference>